<keyword evidence="2" id="KW-1185">Reference proteome</keyword>
<dbReference type="AlphaFoldDB" id="A0A1A5YCF5"/>
<accession>A0A1A5YCF5</accession>
<evidence type="ECO:0000313" key="1">
    <source>
        <dbReference type="EMBL" id="OBR63269.1"/>
    </source>
</evidence>
<protein>
    <submittedName>
        <fullName evidence="1">Uncharacterized protein</fullName>
    </submittedName>
</protein>
<name>A0A1A5YCF5_9BACL</name>
<evidence type="ECO:0000313" key="2">
    <source>
        <dbReference type="Proteomes" id="UP000092024"/>
    </source>
</evidence>
<dbReference type="EMBL" id="LYPA01000074">
    <property type="protein sequence ID" value="OBR63269.1"/>
    <property type="molecule type" value="Genomic_DNA"/>
</dbReference>
<comment type="caution">
    <text evidence="1">The sequence shown here is derived from an EMBL/GenBank/DDBJ whole genome shotgun (WGS) entry which is preliminary data.</text>
</comment>
<dbReference type="RefSeq" id="WP_068686535.1">
    <property type="nucleotide sequence ID" value="NZ_LYPA01000074.1"/>
</dbReference>
<gene>
    <name evidence="1" type="ORF">A7K91_25305</name>
</gene>
<organism evidence="1 2">
    <name type="scientific">Paenibacillus oryzae</name>
    <dbReference type="NCBI Taxonomy" id="1844972"/>
    <lineage>
        <taxon>Bacteria</taxon>
        <taxon>Bacillati</taxon>
        <taxon>Bacillota</taxon>
        <taxon>Bacilli</taxon>
        <taxon>Bacillales</taxon>
        <taxon>Paenibacillaceae</taxon>
        <taxon>Paenibacillus</taxon>
    </lineage>
</organism>
<dbReference type="OrthoDB" id="2623608at2"/>
<dbReference type="Proteomes" id="UP000092024">
    <property type="component" value="Unassembled WGS sequence"/>
</dbReference>
<reference evidence="1 2" key="1">
    <citation type="submission" date="2016-05" db="EMBL/GenBank/DDBJ databases">
        <title>Paenibacillus oryzae. sp. nov., isolated from the rice root.</title>
        <authorList>
            <person name="Zhang J."/>
            <person name="Zhang X."/>
        </authorList>
    </citation>
    <scope>NUCLEOTIDE SEQUENCE [LARGE SCALE GENOMIC DNA]</scope>
    <source>
        <strain evidence="1 2">1DrF-4</strain>
    </source>
</reference>
<sequence>MNFVRKITNSDALKHIVDLPEDLQNQDVELIILPIGDSSLYKRPTASSHTARGSLKQYANLDLIQFEQGAWEKGVQDKHEHR</sequence>
<proteinExistence type="predicted"/>